<evidence type="ECO:0000256" key="5">
    <source>
        <dbReference type="ARBA" id="ARBA00022989"/>
    </source>
</evidence>
<evidence type="ECO:0000256" key="9">
    <source>
        <dbReference type="SAM" id="MobiDB-lite"/>
    </source>
</evidence>
<gene>
    <name evidence="11" type="ORF">O4H49_06815</name>
</gene>
<evidence type="ECO:0000313" key="11">
    <source>
        <dbReference type="EMBL" id="MCZ4280481.1"/>
    </source>
</evidence>
<feature type="transmembrane region" description="Helical" evidence="10">
    <location>
        <begin position="6"/>
        <end position="27"/>
    </location>
</feature>
<sequence length="117" mass="13109">MEYGNYVQFLLSLVFVLGLILAIALLARRFGLGNSPIQKGGKHKRIHLVEVRPLDARRRLVIVRCDDREHLLLTGGTHDLVIDSNLPSPPDSDNSLQGGDNQKTDQEKSGRQQINDR</sequence>
<feature type="compositionally biased region" description="Basic and acidic residues" evidence="9">
    <location>
        <begin position="102"/>
        <end position="117"/>
    </location>
</feature>
<accession>A0ABT4LHA5</accession>
<comment type="similarity">
    <text evidence="8">Belongs to the FliO/MopB family.</text>
</comment>
<keyword evidence="5 10" id="KW-1133">Transmembrane helix</keyword>
<dbReference type="EMBL" id="JAPWGY010000002">
    <property type="protein sequence ID" value="MCZ4280481.1"/>
    <property type="molecule type" value="Genomic_DNA"/>
</dbReference>
<organism evidence="11 12">
    <name type="scientific">Kiloniella laminariae</name>
    <dbReference type="NCBI Taxonomy" id="454162"/>
    <lineage>
        <taxon>Bacteria</taxon>
        <taxon>Pseudomonadati</taxon>
        <taxon>Pseudomonadota</taxon>
        <taxon>Alphaproteobacteria</taxon>
        <taxon>Rhodospirillales</taxon>
        <taxon>Kiloniellaceae</taxon>
        <taxon>Kiloniella</taxon>
    </lineage>
</organism>
<evidence type="ECO:0000256" key="4">
    <source>
        <dbReference type="ARBA" id="ARBA00022692"/>
    </source>
</evidence>
<feature type="region of interest" description="Disordered" evidence="9">
    <location>
        <begin position="79"/>
        <end position="117"/>
    </location>
</feature>
<keyword evidence="4 10" id="KW-0812">Transmembrane</keyword>
<keyword evidence="11" id="KW-0282">Flagellum</keyword>
<dbReference type="RefSeq" id="WP_269422680.1">
    <property type="nucleotide sequence ID" value="NZ_JAPWGY010000002.1"/>
</dbReference>
<evidence type="ECO:0000256" key="7">
    <source>
        <dbReference type="ARBA" id="ARBA00023143"/>
    </source>
</evidence>
<evidence type="ECO:0000256" key="1">
    <source>
        <dbReference type="ARBA" id="ARBA00004117"/>
    </source>
</evidence>
<keyword evidence="12" id="KW-1185">Reference proteome</keyword>
<protein>
    <submittedName>
        <fullName evidence="11">Flagellar biosynthetic protein FliO</fullName>
    </submittedName>
</protein>
<comment type="caution">
    <text evidence="11">The sequence shown here is derived from an EMBL/GenBank/DDBJ whole genome shotgun (WGS) entry which is preliminary data.</text>
</comment>
<keyword evidence="3" id="KW-1003">Cell membrane</keyword>
<dbReference type="InterPro" id="IPR052205">
    <property type="entry name" value="FliO/MopB"/>
</dbReference>
<keyword evidence="11" id="KW-0969">Cilium</keyword>
<proteinExistence type="inferred from homology"/>
<dbReference type="Proteomes" id="UP001069802">
    <property type="component" value="Unassembled WGS sequence"/>
</dbReference>
<dbReference type="InterPro" id="IPR022781">
    <property type="entry name" value="Flagellar_biosynth_FliO"/>
</dbReference>
<evidence type="ECO:0000256" key="6">
    <source>
        <dbReference type="ARBA" id="ARBA00023136"/>
    </source>
</evidence>
<keyword evidence="6 10" id="KW-0472">Membrane</keyword>
<evidence type="ECO:0000313" key="12">
    <source>
        <dbReference type="Proteomes" id="UP001069802"/>
    </source>
</evidence>
<reference evidence="11" key="1">
    <citation type="submission" date="2022-12" db="EMBL/GenBank/DDBJ databases">
        <title>Bacterial isolates from different developmental stages of Nematostella vectensis.</title>
        <authorList>
            <person name="Fraune S."/>
        </authorList>
    </citation>
    <scope>NUCLEOTIDE SEQUENCE</scope>
    <source>
        <strain evidence="11">G21630-S1</strain>
    </source>
</reference>
<dbReference type="PANTHER" id="PTHR38766:SF1">
    <property type="entry name" value="FLAGELLAR PROTEIN FLIO"/>
    <property type="match status" value="1"/>
</dbReference>
<evidence type="ECO:0000256" key="3">
    <source>
        <dbReference type="ARBA" id="ARBA00022475"/>
    </source>
</evidence>
<evidence type="ECO:0000256" key="8">
    <source>
        <dbReference type="ARBA" id="ARBA00037937"/>
    </source>
</evidence>
<keyword evidence="7" id="KW-0975">Bacterial flagellum</keyword>
<evidence type="ECO:0000256" key="10">
    <source>
        <dbReference type="SAM" id="Phobius"/>
    </source>
</evidence>
<name>A0ABT4LHA5_9PROT</name>
<feature type="compositionally biased region" description="Low complexity" evidence="9">
    <location>
        <begin position="83"/>
        <end position="96"/>
    </location>
</feature>
<comment type="subcellular location">
    <subcellularLocation>
        <location evidence="1">Bacterial flagellum basal body</location>
    </subcellularLocation>
    <subcellularLocation>
        <location evidence="2">Cell membrane</location>
    </subcellularLocation>
</comment>
<keyword evidence="11" id="KW-0966">Cell projection</keyword>
<dbReference type="Pfam" id="PF04347">
    <property type="entry name" value="FliO"/>
    <property type="match status" value="1"/>
</dbReference>
<dbReference type="PANTHER" id="PTHR38766">
    <property type="entry name" value="FLAGELLAR PROTEIN FLIO"/>
    <property type="match status" value="1"/>
</dbReference>
<evidence type="ECO:0000256" key="2">
    <source>
        <dbReference type="ARBA" id="ARBA00004236"/>
    </source>
</evidence>